<dbReference type="SUPFAM" id="SSF53474">
    <property type="entry name" value="alpha/beta-Hydrolases"/>
    <property type="match status" value="1"/>
</dbReference>
<evidence type="ECO:0000313" key="5">
    <source>
        <dbReference type="Proteomes" id="UP001379533"/>
    </source>
</evidence>
<dbReference type="Pfam" id="PF07676">
    <property type="entry name" value="PD40"/>
    <property type="match status" value="2"/>
</dbReference>
<name>A0ABZ2KK42_9BACT</name>
<protein>
    <submittedName>
        <fullName evidence="4">S9 family peptidase</fullName>
    </submittedName>
</protein>
<organism evidence="4 5">
    <name type="scientific">Pendulispora brunnea</name>
    <dbReference type="NCBI Taxonomy" id="2905690"/>
    <lineage>
        <taxon>Bacteria</taxon>
        <taxon>Pseudomonadati</taxon>
        <taxon>Myxococcota</taxon>
        <taxon>Myxococcia</taxon>
        <taxon>Myxococcales</taxon>
        <taxon>Sorangiineae</taxon>
        <taxon>Pendulisporaceae</taxon>
        <taxon>Pendulispora</taxon>
    </lineage>
</organism>
<feature type="domain" description="Peptidase S9 prolyl oligopeptidase catalytic" evidence="3">
    <location>
        <begin position="456"/>
        <end position="658"/>
    </location>
</feature>
<evidence type="ECO:0000259" key="3">
    <source>
        <dbReference type="Pfam" id="PF00326"/>
    </source>
</evidence>
<keyword evidence="5" id="KW-1185">Reference proteome</keyword>
<reference evidence="4 5" key="1">
    <citation type="submission" date="2021-12" db="EMBL/GenBank/DDBJ databases">
        <title>Discovery of the Pendulisporaceae a myxobacterial family with distinct sporulation behavior and unique specialized metabolism.</title>
        <authorList>
            <person name="Garcia R."/>
            <person name="Popoff A."/>
            <person name="Bader C.D."/>
            <person name="Loehr J."/>
            <person name="Walesch S."/>
            <person name="Walt C."/>
            <person name="Boldt J."/>
            <person name="Bunk B."/>
            <person name="Haeckl F.J.F.P.J."/>
            <person name="Gunesch A.P."/>
            <person name="Birkelbach J."/>
            <person name="Nuebel U."/>
            <person name="Pietschmann T."/>
            <person name="Bach T."/>
            <person name="Mueller R."/>
        </authorList>
    </citation>
    <scope>NUCLEOTIDE SEQUENCE [LARGE SCALE GENOMIC DNA]</scope>
    <source>
        <strain evidence="4 5">MSr12523</strain>
    </source>
</reference>
<dbReference type="EMBL" id="CP089982">
    <property type="protein sequence ID" value="WXA97445.1"/>
    <property type="molecule type" value="Genomic_DNA"/>
</dbReference>
<dbReference type="Gene3D" id="3.40.50.1820">
    <property type="entry name" value="alpha/beta hydrolase"/>
    <property type="match status" value="1"/>
</dbReference>
<keyword evidence="2" id="KW-0720">Serine protease</keyword>
<dbReference type="PANTHER" id="PTHR42776:SF27">
    <property type="entry name" value="DIPEPTIDYL PEPTIDASE FAMILY MEMBER 6"/>
    <property type="match status" value="1"/>
</dbReference>
<evidence type="ECO:0000256" key="2">
    <source>
        <dbReference type="ARBA" id="ARBA00022825"/>
    </source>
</evidence>
<dbReference type="SUPFAM" id="SSF69304">
    <property type="entry name" value="Tricorn protease N-terminal domain"/>
    <property type="match status" value="1"/>
</dbReference>
<dbReference type="PANTHER" id="PTHR42776">
    <property type="entry name" value="SERINE PEPTIDASE S9 FAMILY MEMBER"/>
    <property type="match status" value="1"/>
</dbReference>
<dbReference type="InterPro" id="IPR029058">
    <property type="entry name" value="AB_hydrolase_fold"/>
</dbReference>
<dbReference type="Pfam" id="PF00326">
    <property type="entry name" value="Peptidase_S9"/>
    <property type="match status" value="1"/>
</dbReference>
<dbReference type="PROSITE" id="PS51257">
    <property type="entry name" value="PROKAR_LIPOPROTEIN"/>
    <property type="match status" value="1"/>
</dbReference>
<dbReference type="RefSeq" id="WP_394848063.1">
    <property type="nucleotide sequence ID" value="NZ_CP089982.1"/>
</dbReference>
<evidence type="ECO:0000313" key="4">
    <source>
        <dbReference type="EMBL" id="WXA97445.1"/>
    </source>
</evidence>
<dbReference type="InterPro" id="IPR011042">
    <property type="entry name" value="6-blade_b-propeller_TolB-like"/>
</dbReference>
<accession>A0ABZ2KK42</accession>
<dbReference type="InterPro" id="IPR001375">
    <property type="entry name" value="Peptidase_S9_cat"/>
</dbReference>
<dbReference type="Gene3D" id="2.120.10.30">
    <property type="entry name" value="TolB, C-terminal domain"/>
    <property type="match status" value="1"/>
</dbReference>
<evidence type="ECO:0000256" key="1">
    <source>
        <dbReference type="ARBA" id="ARBA00022801"/>
    </source>
</evidence>
<keyword evidence="2" id="KW-0645">Protease</keyword>
<keyword evidence="1" id="KW-0378">Hydrolase</keyword>
<sequence length="664" mass="72649">MQKLVGLAALGASLVVGCAGHATREPAATPRILESAGPRMARGTPPPNGALTPERAVRFRRISDLHFSPDGARLVFVVSEATGAAVETHLWMANIARGEIHPFTASPKSDRAPRWAPDGKSLAFLSNRNGEMQVYVVPIDGGEARELTSHDGGVGDFRWSPDGKSMAFLAQEPDPSRKPDGPQVADRPQDLPRLWTIDVGSRTTRQITHGSFRIDQFDWAGPGHVFAIATDQPRSETWNTAIYDIALADGSVRMVTRPAPPFQDIVFSPRRTRFGTAGTRSGGPIAHDLFVRSTAGQETLRNISASIDRSLRDMRWQNEETIVANVANGFRNVLYRIDLRGTPTPIELPLSAAAFDVAADGTVAFAGVDFDRQAELYIKPAAGPVRQLGHLQEGWDDIPLSSAEVFRFPSFDGRSVEAALMKPPSSVPKHAGKSPLVLLVHGGPNSNFSAAYYWFGAWAQLLAARGYQVLFVNPRGSTGYGEEFMKANRGDWGGGDFKDLLAALDTVLARGEVDPERLGIAGWSYGAEMTQWAIGHTQRFKAAVSGAGVFDQFAEFGTQTDPTTDEWHFGTPWERPDTFLRNSPFTFIRNAKTPTLIVHGDADRNNPVGQSKALYRALKRLGVETELVIYPGEPHAPRKVKNQIDILERMLRWFDRRLSSPASP</sequence>
<proteinExistence type="predicted"/>
<dbReference type="Proteomes" id="UP001379533">
    <property type="component" value="Chromosome"/>
</dbReference>
<gene>
    <name evidence="4" type="ORF">LZC95_11430</name>
</gene>
<dbReference type="InterPro" id="IPR011659">
    <property type="entry name" value="WD40"/>
</dbReference>